<organism evidence="2 3">
    <name type="scientific">Pseudaquabacterium terrae</name>
    <dbReference type="NCBI Taxonomy" id="2732868"/>
    <lineage>
        <taxon>Bacteria</taxon>
        <taxon>Pseudomonadati</taxon>
        <taxon>Pseudomonadota</taxon>
        <taxon>Betaproteobacteria</taxon>
        <taxon>Burkholderiales</taxon>
        <taxon>Sphaerotilaceae</taxon>
        <taxon>Pseudaquabacterium</taxon>
    </lineage>
</organism>
<dbReference type="SUPFAM" id="SSF56436">
    <property type="entry name" value="C-type lectin-like"/>
    <property type="match status" value="1"/>
</dbReference>
<keyword evidence="3" id="KW-1185">Reference proteome</keyword>
<comment type="caution">
    <text evidence="2">The sequence shown here is derived from an EMBL/GenBank/DDBJ whole genome shotgun (WGS) entry which is preliminary data.</text>
</comment>
<accession>A0ABX2EPQ2</accession>
<dbReference type="PANTHER" id="PTHR23150">
    <property type="entry name" value="SULFATASE MODIFYING FACTOR 1, 2"/>
    <property type="match status" value="1"/>
</dbReference>
<protein>
    <submittedName>
        <fullName evidence="2">SUMF1/EgtB/PvdO family nonheme iron enzyme</fullName>
    </submittedName>
</protein>
<dbReference type="InterPro" id="IPR051043">
    <property type="entry name" value="Sulfatase_Mod_Factor_Kinase"/>
</dbReference>
<gene>
    <name evidence="2" type="ORF">HLB44_27110</name>
</gene>
<proteinExistence type="predicted"/>
<dbReference type="Proteomes" id="UP000737171">
    <property type="component" value="Unassembled WGS sequence"/>
</dbReference>
<sequence>MSSTRFIAADIHDAAAMRQAGADLLSLALLDARNRTLQWLTLFDGVAAQTTPPVEFDPPAWLIGQAGRFQELWISRHLQRGRGEACDHPGVRLSTIDPVLDWWLDPAAGTRAQRWAGSVPGAEAMRAYLAETLEGTLELLDKAEASDPGLYFFRIALAHEDRLAETLAEVAQHLGLALPPGLAAELPVRARRDALWFPSQRVQLGTPPGGFVPDGERHAHELTLPEFEIDAQAVCWAQFAEFAEDGGYDDEAWWSAEGWQWLQADGRRAPRYVEQLGGGVLVHRAGRLQRVPGVQAVLHLSVHEAEAWCRWAGRRLPTEAEWACAVAATGRGFVWGDVFEWVAGRARDFPGYRRGPTGENALPDQPGWRVLRGASYWTAARQRHPAARRFLPPTMDAAFAGFRSCAI</sequence>
<dbReference type="Pfam" id="PF03781">
    <property type="entry name" value="FGE-sulfatase"/>
    <property type="match status" value="1"/>
</dbReference>
<dbReference type="EMBL" id="JABRWJ010000009">
    <property type="protein sequence ID" value="NRF70680.1"/>
    <property type="molecule type" value="Genomic_DNA"/>
</dbReference>
<dbReference type="PANTHER" id="PTHR23150:SF36">
    <property type="entry name" value="HERCYNINE OXYGENASE"/>
    <property type="match status" value="1"/>
</dbReference>
<dbReference type="InterPro" id="IPR016187">
    <property type="entry name" value="CTDL_fold"/>
</dbReference>
<feature type="domain" description="Sulfatase-modifying factor enzyme-like" evidence="1">
    <location>
        <begin position="202"/>
        <end position="340"/>
    </location>
</feature>
<name>A0ABX2EPQ2_9BURK</name>
<evidence type="ECO:0000313" key="2">
    <source>
        <dbReference type="EMBL" id="NRF70680.1"/>
    </source>
</evidence>
<dbReference type="InterPro" id="IPR005532">
    <property type="entry name" value="SUMF_dom"/>
</dbReference>
<reference evidence="2 3" key="1">
    <citation type="submission" date="2020-05" db="EMBL/GenBank/DDBJ databases">
        <title>Aquincola sp. isolate from soil.</title>
        <authorList>
            <person name="Han J."/>
            <person name="Kim D.-U."/>
        </authorList>
    </citation>
    <scope>NUCLEOTIDE SEQUENCE [LARGE SCALE GENOMIC DNA]</scope>
    <source>
        <strain evidence="2 3">S2</strain>
    </source>
</reference>
<evidence type="ECO:0000313" key="3">
    <source>
        <dbReference type="Proteomes" id="UP000737171"/>
    </source>
</evidence>
<dbReference type="InterPro" id="IPR042095">
    <property type="entry name" value="SUMF_sf"/>
</dbReference>
<evidence type="ECO:0000259" key="1">
    <source>
        <dbReference type="Pfam" id="PF03781"/>
    </source>
</evidence>
<dbReference type="RefSeq" id="WP_173130294.1">
    <property type="nucleotide sequence ID" value="NZ_JABRWJ010000009.1"/>
</dbReference>
<dbReference type="Gene3D" id="3.90.1580.10">
    <property type="entry name" value="paralog of FGE (formylglycine-generating enzyme)"/>
    <property type="match status" value="2"/>
</dbReference>